<dbReference type="Proteomes" id="UP000229647">
    <property type="component" value="Unassembled WGS sequence"/>
</dbReference>
<feature type="non-terminal residue" evidence="1">
    <location>
        <position position="116"/>
    </location>
</feature>
<comment type="caution">
    <text evidence="1">The sequence shown here is derived from an EMBL/GenBank/DDBJ whole genome shotgun (WGS) entry which is preliminary data.</text>
</comment>
<reference evidence="2" key="1">
    <citation type="submission" date="2017-09" db="EMBL/GenBank/DDBJ databases">
        <title>Depth-based differentiation of microbial function through sediment-hosted aquifers and enrichment of novel symbionts in the deep terrestrial subsurface.</title>
        <authorList>
            <person name="Probst A.J."/>
            <person name="Ladd B."/>
            <person name="Jarett J.K."/>
            <person name="Geller-Mcgrath D.E."/>
            <person name="Sieber C.M.K."/>
            <person name="Emerson J.B."/>
            <person name="Anantharaman K."/>
            <person name="Thomas B.C."/>
            <person name="Malmstrom R."/>
            <person name="Stieglmeier M."/>
            <person name="Klingl A."/>
            <person name="Woyke T."/>
            <person name="Ryan C.M."/>
            <person name="Banfield J.F."/>
        </authorList>
    </citation>
    <scope>NUCLEOTIDE SEQUENCE [LARGE SCALE GENOMIC DNA]</scope>
</reference>
<dbReference type="EMBL" id="PFWL01000084">
    <property type="protein sequence ID" value="PJA55748.1"/>
    <property type="molecule type" value="Genomic_DNA"/>
</dbReference>
<sequence>MKNLTYSLNKLPQTVFTTREIALILGETNADLVKSKINYYVKKGEIFSIRRGIYTKNIKFNELELSTKMYTPSYVSFQTILAKHGVVFQYDSRVHLGSYLTREVRVADIKILYKKI</sequence>
<gene>
    <name evidence="1" type="ORF">CO165_01940</name>
</gene>
<proteinExistence type="predicted"/>
<evidence type="ECO:0000313" key="1">
    <source>
        <dbReference type="EMBL" id="PJA55748.1"/>
    </source>
</evidence>
<accession>A0A2M7XYD3</accession>
<name>A0A2M7XYD3_9BACT</name>
<evidence type="ECO:0000313" key="2">
    <source>
        <dbReference type="Proteomes" id="UP000229647"/>
    </source>
</evidence>
<protein>
    <submittedName>
        <fullName evidence="1">Uncharacterized protein</fullName>
    </submittedName>
</protein>
<dbReference type="AlphaFoldDB" id="A0A2M7XYD3"/>
<organism evidence="1 2">
    <name type="scientific">Candidatus Roizmanbacteria bacterium CG_4_9_14_3_um_filter_33_18</name>
    <dbReference type="NCBI Taxonomy" id="1974841"/>
    <lineage>
        <taxon>Bacteria</taxon>
        <taxon>Candidatus Roizmaniibacteriota</taxon>
    </lineage>
</organism>